<keyword evidence="3" id="KW-1185">Reference proteome</keyword>
<dbReference type="Gene3D" id="3.10.450.50">
    <property type="match status" value="1"/>
</dbReference>
<protein>
    <recommendedName>
        <fullName evidence="1">DUF6841 domain-containing protein</fullName>
    </recommendedName>
</protein>
<dbReference type="Pfam" id="PF20795">
    <property type="entry name" value="DUF6841"/>
    <property type="match status" value="1"/>
</dbReference>
<feature type="domain" description="DUF6841" evidence="1">
    <location>
        <begin position="13"/>
        <end position="121"/>
    </location>
</feature>
<dbReference type="AlphaFoldDB" id="A0A0D8ZLZ7"/>
<evidence type="ECO:0000259" key="1">
    <source>
        <dbReference type="Pfam" id="PF20795"/>
    </source>
</evidence>
<dbReference type="OrthoDB" id="573213at2"/>
<comment type="caution">
    <text evidence="2">The sequence shown here is derived from an EMBL/GenBank/DDBJ whole genome shotgun (WGS) entry which is preliminary data.</text>
</comment>
<accession>A0A0D8ZLZ7</accession>
<dbReference type="RefSeq" id="WP_045056783.1">
    <property type="nucleotide sequence ID" value="NZ_CAWMDP010000030.1"/>
</dbReference>
<organism evidence="2 3">
    <name type="scientific">Aliterella atlantica CENA595</name>
    <dbReference type="NCBI Taxonomy" id="1618023"/>
    <lineage>
        <taxon>Bacteria</taxon>
        <taxon>Bacillati</taxon>
        <taxon>Cyanobacteriota</taxon>
        <taxon>Cyanophyceae</taxon>
        <taxon>Chroococcidiopsidales</taxon>
        <taxon>Aliterellaceae</taxon>
        <taxon>Aliterella</taxon>
    </lineage>
</organism>
<name>A0A0D8ZLZ7_9CYAN</name>
<sequence>MSDEDDVLETFKKYSSTFELLSAKALLHFYHYPCILISQDKSAALRNQIEAWIALKKVIADLKQENYKKSWMRDLQVKLQSSNLATITGIAERLRKDGSVIIEFGFTYTLRKVSSEWKIIVGIIHDVLPPN</sequence>
<evidence type="ECO:0000313" key="3">
    <source>
        <dbReference type="Proteomes" id="UP000032452"/>
    </source>
</evidence>
<dbReference type="InterPro" id="IPR049219">
    <property type="entry name" value="DUF6841"/>
</dbReference>
<evidence type="ECO:0000313" key="2">
    <source>
        <dbReference type="EMBL" id="KJH69848.1"/>
    </source>
</evidence>
<dbReference type="InterPro" id="IPR032710">
    <property type="entry name" value="NTF2-like_dom_sf"/>
</dbReference>
<dbReference type="SUPFAM" id="SSF54427">
    <property type="entry name" value="NTF2-like"/>
    <property type="match status" value="1"/>
</dbReference>
<dbReference type="Proteomes" id="UP000032452">
    <property type="component" value="Unassembled WGS sequence"/>
</dbReference>
<proteinExistence type="predicted"/>
<reference evidence="2 3" key="1">
    <citation type="submission" date="2015-02" db="EMBL/GenBank/DDBJ databases">
        <title>Draft genome of a novel marine cyanobacterium (Chroococcales) isolated from South Atlantic Ocean.</title>
        <authorList>
            <person name="Rigonato J."/>
            <person name="Alvarenga D.O."/>
            <person name="Branco L.H."/>
            <person name="Varani A.M."/>
            <person name="Brandini F.P."/>
            <person name="Fiore M.F."/>
        </authorList>
    </citation>
    <scope>NUCLEOTIDE SEQUENCE [LARGE SCALE GENOMIC DNA]</scope>
    <source>
        <strain evidence="2 3">CENA595</strain>
    </source>
</reference>
<gene>
    <name evidence="2" type="ORF">UH38_21715</name>
</gene>
<dbReference type="EMBL" id="JYON01000033">
    <property type="protein sequence ID" value="KJH69848.1"/>
    <property type="molecule type" value="Genomic_DNA"/>
</dbReference>